<dbReference type="EMBL" id="LNXV01000004">
    <property type="protein sequence ID" value="KTC86427.1"/>
    <property type="molecule type" value="Genomic_DNA"/>
</dbReference>
<comment type="caution">
    <text evidence="6">The sequence shown here is derived from an EMBL/GenBank/DDBJ whole genome shotgun (WGS) entry which is preliminary data.</text>
</comment>
<evidence type="ECO:0000256" key="1">
    <source>
        <dbReference type="ARBA" id="ARBA00004167"/>
    </source>
</evidence>
<keyword evidence="4" id="KW-0472">Membrane</keyword>
<dbReference type="OrthoDB" id="5555605at2"/>
<dbReference type="GO" id="GO:0009306">
    <property type="term" value="P:protein secretion"/>
    <property type="evidence" value="ECO:0007669"/>
    <property type="project" value="InterPro"/>
</dbReference>
<organism evidence="6 7">
    <name type="scientific">Legionella brunensis</name>
    <dbReference type="NCBI Taxonomy" id="29422"/>
    <lineage>
        <taxon>Bacteria</taxon>
        <taxon>Pseudomonadati</taxon>
        <taxon>Pseudomonadota</taxon>
        <taxon>Gammaproteobacteria</taxon>
        <taxon>Legionellales</taxon>
        <taxon>Legionellaceae</taxon>
        <taxon>Legionella</taxon>
    </lineage>
</organism>
<dbReference type="RefSeq" id="WP_058440479.1">
    <property type="nucleotide sequence ID" value="NZ_CAAAHU010000020.1"/>
</dbReference>
<keyword evidence="2" id="KW-0812">Transmembrane</keyword>
<evidence type="ECO:0000256" key="2">
    <source>
        <dbReference type="ARBA" id="ARBA00022692"/>
    </source>
</evidence>
<dbReference type="GO" id="GO:0097347">
    <property type="term" value="C:TAM protein secretion complex"/>
    <property type="evidence" value="ECO:0007669"/>
    <property type="project" value="TreeGrafter"/>
</dbReference>
<sequence length="976" mass="107205">MRFLIKILKSVMYSLLLAFILLASIAIFCTTTTPGLFLTLKLASYLLPGNLQVSNVNGRLLSHCSLGDFSYRDKTTTIILKNVELEWQLTELFRHRLAIEALTVDQVKFSNNSVDKTKTTMEIPRLPFEISLQKAFINQAQLTQDNTTYEIQNIKAQAKLTNQQWQIKQLNFDSGNINFATTLNAQPVIPFALSAEVKLKGKINHDSQLHGLLKLGGNFFLYHWQGELTAPSRLSLNGVLKQGHELHTQAQWQEFIWPIDKENKLASSKGQITADGFIPNITIGFYSNTTSPLQSEIAVKAQTLAQGVTAAGTVKLSEANLNFNFNFDNAISPKIKGNLHAESTHSQELHPTLKDLKFDTQFAGDSLLGLVLDTHLNARYFDNPLLANINYQQQHLKGRVSLGSNQLEINGTLPYRWQAKATIPKPAILYPSLAGLDTLITADLTLSNAMKGKANLLIKPGQYQLEEENTSRLKFAGGQLHASLTPEDLVLNGLLTIDKDKSLTLAFKLPHLQLQKGLANQDIQGGLRFDVNSLNFLQSFSPEISKPEGQLSAILQTKGTIAKPIVEGNITLKKGQVSLTNWGLDFHNIQFEMQSRNKEWQAHGSLASNNDTLALEGQGIFAPQITGLIHLDGNNFTLLNTPEYLVHISPKLLVEFNPTAVTVKGTIVIPKAQIKPQSFTNSVSLSEDVVFEGNERPVNPLHVNTDVRLEMGDDVSLDVKGLKGFLTGAIRIHQLPQEPLNATGELNVKDGKYQAYGQDLAIEQGQLLFTGGSVLNPGIRVRAVRQFKNATNSFAGSNQLLDFNNANLQTLDFGTKTTVGIDVTGRLTAPKVELFSIPSTLSQADILSMLLLGRPARQANKAGGQLLLAAISSMNLGSGANGTQLVEQLKQTLGVDVGMETTPKFDEKSNQITDQTSVVVGKSLSKRLYVSYNYGLAKTDSNVVTLTYLLNKFFSVQVNSSLAGSGIDLLYTHRKE</sequence>
<dbReference type="AlphaFoldDB" id="A0A0W0SST3"/>
<keyword evidence="3" id="KW-1133">Transmembrane helix</keyword>
<dbReference type="Pfam" id="PF04357">
    <property type="entry name" value="TamB"/>
    <property type="match status" value="1"/>
</dbReference>
<evidence type="ECO:0000313" key="6">
    <source>
        <dbReference type="EMBL" id="KTC86427.1"/>
    </source>
</evidence>
<dbReference type="PANTHER" id="PTHR36985">
    <property type="entry name" value="TRANSLOCATION AND ASSEMBLY MODULE SUBUNIT TAMB"/>
    <property type="match status" value="1"/>
</dbReference>
<dbReference type="PATRIC" id="fig|29422.6.peg.383"/>
<protein>
    <submittedName>
        <fullName evidence="6">Periplasmic protein</fullName>
    </submittedName>
</protein>
<feature type="domain" description="Translocation and assembly module TamB C-terminal" evidence="5">
    <location>
        <begin position="608"/>
        <end position="974"/>
    </location>
</feature>
<dbReference type="PANTHER" id="PTHR36985:SF1">
    <property type="entry name" value="TRANSLOCATION AND ASSEMBLY MODULE SUBUNIT TAMB"/>
    <property type="match status" value="1"/>
</dbReference>
<evidence type="ECO:0000259" key="5">
    <source>
        <dbReference type="Pfam" id="PF04357"/>
    </source>
</evidence>
<dbReference type="STRING" id="29422.Lbru_0368"/>
<name>A0A0W0SST3_9GAMM</name>
<comment type="subcellular location">
    <subcellularLocation>
        <location evidence="1">Membrane</location>
        <topology evidence="1">Single-pass membrane protein</topology>
    </subcellularLocation>
</comment>
<gene>
    <name evidence="6" type="ORF">Lbru_0368</name>
</gene>
<dbReference type="Proteomes" id="UP000054742">
    <property type="component" value="Unassembled WGS sequence"/>
</dbReference>
<evidence type="ECO:0000313" key="7">
    <source>
        <dbReference type="Proteomes" id="UP000054742"/>
    </source>
</evidence>
<dbReference type="InterPro" id="IPR007452">
    <property type="entry name" value="TamB_C"/>
</dbReference>
<evidence type="ECO:0000256" key="4">
    <source>
        <dbReference type="ARBA" id="ARBA00023136"/>
    </source>
</evidence>
<keyword evidence="7" id="KW-1185">Reference proteome</keyword>
<accession>A0A0W0SST3</accession>
<evidence type="ECO:0000256" key="3">
    <source>
        <dbReference type="ARBA" id="ARBA00022989"/>
    </source>
</evidence>
<proteinExistence type="predicted"/>
<reference evidence="6 7" key="1">
    <citation type="submission" date="2015-11" db="EMBL/GenBank/DDBJ databases">
        <title>Genomic analysis of 38 Legionella species identifies large and diverse effector repertoires.</title>
        <authorList>
            <person name="Burstein D."/>
            <person name="Amaro F."/>
            <person name="Zusman T."/>
            <person name="Lifshitz Z."/>
            <person name="Cohen O."/>
            <person name="Gilbert J.A."/>
            <person name="Pupko T."/>
            <person name="Shuman H.A."/>
            <person name="Segal G."/>
        </authorList>
    </citation>
    <scope>NUCLEOTIDE SEQUENCE [LARGE SCALE GENOMIC DNA]</scope>
    <source>
        <strain evidence="6 7">ATCC 43878</strain>
    </source>
</reference>
<dbReference type="GO" id="GO:0005886">
    <property type="term" value="C:plasma membrane"/>
    <property type="evidence" value="ECO:0007669"/>
    <property type="project" value="InterPro"/>
</dbReference>